<dbReference type="InterPro" id="IPR036061">
    <property type="entry name" value="CheW-like_dom_sf"/>
</dbReference>
<dbReference type="Pfam" id="PF01584">
    <property type="entry name" value="CheW"/>
    <property type="match status" value="1"/>
</dbReference>
<dbReference type="PROSITE" id="PS50851">
    <property type="entry name" value="CHEW"/>
    <property type="match status" value="1"/>
</dbReference>
<dbReference type="SUPFAM" id="SSF50341">
    <property type="entry name" value="CheW-like"/>
    <property type="match status" value="1"/>
</dbReference>
<organism evidence="2 3">
    <name type="scientific">Desulfuromonas soudanensis</name>
    <dbReference type="NCBI Taxonomy" id="1603606"/>
    <lineage>
        <taxon>Bacteria</taxon>
        <taxon>Pseudomonadati</taxon>
        <taxon>Thermodesulfobacteriota</taxon>
        <taxon>Desulfuromonadia</taxon>
        <taxon>Desulfuromonadales</taxon>
        <taxon>Desulfuromonadaceae</taxon>
        <taxon>Desulfuromonas</taxon>
    </lineage>
</organism>
<dbReference type="STRING" id="1603606.DSOUD_3554"/>
<dbReference type="RefSeq" id="WP_053552196.1">
    <property type="nucleotide sequence ID" value="NZ_CP010802.1"/>
</dbReference>
<dbReference type="InterPro" id="IPR039315">
    <property type="entry name" value="CheW"/>
</dbReference>
<reference evidence="2 3" key="1">
    <citation type="submission" date="2015-07" db="EMBL/GenBank/DDBJ databases">
        <title>Isolation and Genomic Characterization of a Novel Halophilic Metal-Reducing Deltaproteobacterium from the Deep Subsurface.</title>
        <authorList>
            <person name="Badalamenti J.P."/>
            <person name="Summers Z.M."/>
            <person name="Gralnick J.A."/>
            <person name="Bond D.R."/>
        </authorList>
    </citation>
    <scope>NUCLEOTIDE SEQUENCE [LARGE SCALE GENOMIC DNA]</scope>
    <source>
        <strain evidence="2 3">WTL</strain>
    </source>
</reference>
<gene>
    <name evidence="2" type="ORF">DSOUD_3554</name>
</gene>
<dbReference type="GO" id="GO:0007165">
    <property type="term" value="P:signal transduction"/>
    <property type="evidence" value="ECO:0007669"/>
    <property type="project" value="InterPro"/>
</dbReference>
<evidence type="ECO:0000259" key="1">
    <source>
        <dbReference type="PROSITE" id="PS50851"/>
    </source>
</evidence>
<dbReference type="Gene3D" id="2.40.50.180">
    <property type="entry name" value="CheA-289, Domain 4"/>
    <property type="match status" value="1"/>
</dbReference>
<accession>A0A0M5ILT4</accession>
<dbReference type="OrthoDB" id="5398490at2"/>
<sequence length="138" mass="15310">MEQVLIFQLGEETFGLEVALIQEVVESPLLHYIPRAPNHVLGAINFHGNILPVLDLASYLGFPSGGRDHRVVVLPPEVCSLALAVASIRRIIPMDAEALLPFPREQQEQLYIRAVLNYQGTMINLLDTTRLLASLETV</sequence>
<dbReference type="GO" id="GO:0006935">
    <property type="term" value="P:chemotaxis"/>
    <property type="evidence" value="ECO:0007669"/>
    <property type="project" value="InterPro"/>
</dbReference>
<dbReference type="PANTHER" id="PTHR22617">
    <property type="entry name" value="CHEMOTAXIS SENSOR HISTIDINE KINASE-RELATED"/>
    <property type="match status" value="1"/>
</dbReference>
<evidence type="ECO:0000313" key="2">
    <source>
        <dbReference type="EMBL" id="ALC18268.1"/>
    </source>
</evidence>
<dbReference type="Proteomes" id="UP000057158">
    <property type="component" value="Chromosome"/>
</dbReference>
<protein>
    <submittedName>
        <fullName evidence="2">Chemotaxis signal transduction protein</fullName>
    </submittedName>
</protein>
<dbReference type="InterPro" id="IPR002545">
    <property type="entry name" value="CheW-lke_dom"/>
</dbReference>
<keyword evidence="3" id="KW-1185">Reference proteome</keyword>
<evidence type="ECO:0000313" key="3">
    <source>
        <dbReference type="Proteomes" id="UP000057158"/>
    </source>
</evidence>
<dbReference type="PATRIC" id="fig|1603606.3.peg.3829"/>
<dbReference type="KEGG" id="des:DSOUD_3554"/>
<name>A0A0M5ILT4_9BACT</name>
<dbReference type="Gene3D" id="2.30.30.40">
    <property type="entry name" value="SH3 Domains"/>
    <property type="match status" value="1"/>
</dbReference>
<proteinExistence type="predicted"/>
<dbReference type="SMART" id="SM00260">
    <property type="entry name" value="CheW"/>
    <property type="match status" value="1"/>
</dbReference>
<dbReference type="GO" id="GO:0005829">
    <property type="term" value="C:cytosol"/>
    <property type="evidence" value="ECO:0007669"/>
    <property type="project" value="TreeGrafter"/>
</dbReference>
<dbReference type="EMBL" id="CP010802">
    <property type="protein sequence ID" value="ALC18268.1"/>
    <property type="molecule type" value="Genomic_DNA"/>
</dbReference>
<feature type="domain" description="CheW-like" evidence="1">
    <location>
        <begin position="1"/>
        <end position="137"/>
    </location>
</feature>
<dbReference type="AlphaFoldDB" id="A0A0M5ILT4"/>
<dbReference type="PANTHER" id="PTHR22617:SF23">
    <property type="entry name" value="CHEMOTAXIS PROTEIN CHEW"/>
    <property type="match status" value="1"/>
</dbReference>